<reference evidence="3" key="1">
    <citation type="journal article" date="2017" name="Genome Biol.">
        <title>Comparative genomics reveals high biological diversity and specific adaptations in the industrially and medically important fungal genus Aspergillus.</title>
        <authorList>
            <person name="de Vries R.P."/>
            <person name="Riley R."/>
            <person name="Wiebenga A."/>
            <person name="Aguilar-Osorio G."/>
            <person name="Amillis S."/>
            <person name="Uchima C.A."/>
            <person name="Anderluh G."/>
            <person name="Asadollahi M."/>
            <person name="Askin M."/>
            <person name="Barry K."/>
            <person name="Battaglia E."/>
            <person name="Bayram O."/>
            <person name="Benocci T."/>
            <person name="Braus-Stromeyer S.A."/>
            <person name="Caldana C."/>
            <person name="Canovas D."/>
            <person name="Cerqueira G.C."/>
            <person name="Chen F."/>
            <person name="Chen W."/>
            <person name="Choi C."/>
            <person name="Clum A."/>
            <person name="Dos Santos R.A."/>
            <person name="Damasio A.R."/>
            <person name="Diallinas G."/>
            <person name="Emri T."/>
            <person name="Fekete E."/>
            <person name="Flipphi M."/>
            <person name="Freyberg S."/>
            <person name="Gallo A."/>
            <person name="Gournas C."/>
            <person name="Habgood R."/>
            <person name="Hainaut M."/>
            <person name="Harispe M.L."/>
            <person name="Henrissat B."/>
            <person name="Hilden K.S."/>
            <person name="Hope R."/>
            <person name="Hossain A."/>
            <person name="Karabika E."/>
            <person name="Karaffa L."/>
            <person name="Karanyi Z."/>
            <person name="Krasevec N."/>
            <person name="Kuo A."/>
            <person name="Kusch H."/>
            <person name="LaButti K."/>
            <person name="Lagendijk E.L."/>
            <person name="Lapidus A."/>
            <person name="Levasseur A."/>
            <person name="Lindquist E."/>
            <person name="Lipzen A."/>
            <person name="Logrieco A.F."/>
            <person name="MacCabe A."/>
            <person name="Maekelae M.R."/>
            <person name="Malavazi I."/>
            <person name="Melin P."/>
            <person name="Meyer V."/>
            <person name="Mielnichuk N."/>
            <person name="Miskei M."/>
            <person name="Molnar A.P."/>
            <person name="Mule G."/>
            <person name="Ngan C.Y."/>
            <person name="Orejas M."/>
            <person name="Orosz E."/>
            <person name="Ouedraogo J.P."/>
            <person name="Overkamp K.M."/>
            <person name="Park H.-S."/>
            <person name="Perrone G."/>
            <person name="Piumi F."/>
            <person name="Punt P.J."/>
            <person name="Ram A.F."/>
            <person name="Ramon A."/>
            <person name="Rauscher S."/>
            <person name="Record E."/>
            <person name="Riano-Pachon D.M."/>
            <person name="Robert V."/>
            <person name="Roehrig J."/>
            <person name="Ruller R."/>
            <person name="Salamov A."/>
            <person name="Salih N.S."/>
            <person name="Samson R.A."/>
            <person name="Sandor E."/>
            <person name="Sanguinetti M."/>
            <person name="Schuetze T."/>
            <person name="Sepcic K."/>
            <person name="Shelest E."/>
            <person name="Sherlock G."/>
            <person name="Sophianopoulou V."/>
            <person name="Squina F.M."/>
            <person name="Sun H."/>
            <person name="Susca A."/>
            <person name="Todd R.B."/>
            <person name="Tsang A."/>
            <person name="Unkles S.E."/>
            <person name="van de Wiele N."/>
            <person name="van Rossen-Uffink D."/>
            <person name="Oliveira J.V."/>
            <person name="Vesth T.C."/>
            <person name="Visser J."/>
            <person name="Yu J.-H."/>
            <person name="Zhou M."/>
            <person name="Andersen M.R."/>
            <person name="Archer D.B."/>
            <person name="Baker S.E."/>
            <person name="Benoit I."/>
            <person name="Brakhage A.A."/>
            <person name="Braus G.H."/>
            <person name="Fischer R."/>
            <person name="Frisvad J.C."/>
            <person name="Goldman G.H."/>
            <person name="Houbraken J."/>
            <person name="Oakley B."/>
            <person name="Pocsi I."/>
            <person name="Scazzocchio C."/>
            <person name="Seiboth B."/>
            <person name="vanKuyk P.A."/>
            <person name="Wortman J."/>
            <person name="Dyer P.S."/>
            <person name="Grigoriev I.V."/>
        </authorList>
    </citation>
    <scope>NUCLEOTIDE SEQUENCE [LARGE SCALE GENOMIC DNA]</scope>
    <source>
        <strain evidence="3">CBS 106.47</strain>
    </source>
</reference>
<dbReference type="Proteomes" id="UP000184063">
    <property type="component" value="Unassembled WGS sequence"/>
</dbReference>
<organism evidence="2 3">
    <name type="scientific">Aspergillus luchuensis (strain CBS 106.47)</name>
    <dbReference type="NCBI Taxonomy" id="1137211"/>
    <lineage>
        <taxon>Eukaryota</taxon>
        <taxon>Fungi</taxon>
        <taxon>Dikarya</taxon>
        <taxon>Ascomycota</taxon>
        <taxon>Pezizomycotina</taxon>
        <taxon>Eurotiomycetes</taxon>
        <taxon>Eurotiomycetidae</taxon>
        <taxon>Eurotiales</taxon>
        <taxon>Aspergillaceae</taxon>
        <taxon>Aspergillus</taxon>
        <taxon>Aspergillus subgen. Circumdati</taxon>
    </lineage>
</organism>
<keyword evidence="1" id="KW-0472">Membrane</keyword>
<sequence>MRRSIPYPIAHCLSLLSGPRVMSSRCLKGTNDHDSRATVFFSFLSLLQFTCFLSHTPPILFFPSPFVPSFIINL</sequence>
<keyword evidence="1" id="KW-1133">Transmembrane helix</keyword>
<accession>A0A1M3TNZ0</accession>
<gene>
    <name evidence="2" type="ORF">ASPFODRAFT_537202</name>
</gene>
<evidence type="ECO:0000256" key="1">
    <source>
        <dbReference type="SAM" id="Phobius"/>
    </source>
</evidence>
<name>A0A1M3TNZ0_ASPLC</name>
<proteinExistence type="predicted"/>
<feature type="transmembrane region" description="Helical" evidence="1">
    <location>
        <begin position="39"/>
        <end position="62"/>
    </location>
</feature>
<dbReference type="EMBL" id="KV878239">
    <property type="protein sequence ID" value="OJZ88282.1"/>
    <property type="molecule type" value="Genomic_DNA"/>
</dbReference>
<keyword evidence="1" id="KW-0812">Transmembrane</keyword>
<protein>
    <submittedName>
        <fullName evidence="2">Uncharacterized protein</fullName>
    </submittedName>
</protein>
<dbReference type="AlphaFoldDB" id="A0A1M3TNZ0"/>
<dbReference type="VEuPathDB" id="FungiDB:ASPFODRAFT_537202"/>
<evidence type="ECO:0000313" key="3">
    <source>
        <dbReference type="Proteomes" id="UP000184063"/>
    </source>
</evidence>
<evidence type="ECO:0000313" key="2">
    <source>
        <dbReference type="EMBL" id="OJZ88282.1"/>
    </source>
</evidence>